<evidence type="ECO:0000259" key="5">
    <source>
        <dbReference type="SMART" id="SM00329"/>
    </source>
</evidence>
<keyword evidence="2" id="KW-1015">Disulfide bond</keyword>
<feature type="chain" id="PRO_5045548126" description="Lipid-binding serum glycoprotein C-terminal domain-containing protein" evidence="3">
    <location>
        <begin position="20"/>
        <end position="471"/>
    </location>
</feature>
<protein>
    <recommendedName>
        <fullName evidence="8">Lipid-binding serum glycoprotein C-terminal domain-containing protein</fullName>
    </recommendedName>
</protein>
<feature type="domain" description="Lipid-binding serum glycoprotein N-terminal" evidence="4">
    <location>
        <begin position="31"/>
        <end position="257"/>
    </location>
</feature>
<dbReference type="Proteomes" id="UP001642483">
    <property type="component" value="Unassembled WGS sequence"/>
</dbReference>
<reference evidence="6 7" key="1">
    <citation type="submission" date="2024-02" db="EMBL/GenBank/DDBJ databases">
        <authorList>
            <person name="Daric V."/>
            <person name="Darras S."/>
        </authorList>
    </citation>
    <scope>NUCLEOTIDE SEQUENCE [LARGE SCALE GENOMIC DNA]</scope>
</reference>
<dbReference type="PANTHER" id="PTHR10504">
    <property type="entry name" value="BACTERICIDAL PERMEABILITY-INCREASING BPI PROTEIN-RELATED"/>
    <property type="match status" value="1"/>
</dbReference>
<evidence type="ECO:0000259" key="4">
    <source>
        <dbReference type="SMART" id="SM00328"/>
    </source>
</evidence>
<dbReference type="InterPro" id="IPR017942">
    <property type="entry name" value="Lipid-bd_serum_glycop_N"/>
</dbReference>
<evidence type="ECO:0000313" key="7">
    <source>
        <dbReference type="Proteomes" id="UP001642483"/>
    </source>
</evidence>
<keyword evidence="7" id="KW-1185">Reference proteome</keyword>
<dbReference type="PANTHER" id="PTHR10504:SF131">
    <property type="entry name" value="BPI2 DOMAIN-CONTAINING PROTEIN"/>
    <property type="match status" value="1"/>
</dbReference>
<name>A0ABP0FGM2_CLALP</name>
<dbReference type="Gene3D" id="3.15.10.10">
    <property type="entry name" value="Bactericidal permeability-increasing protein, domain 1"/>
    <property type="match status" value="1"/>
</dbReference>
<evidence type="ECO:0000256" key="1">
    <source>
        <dbReference type="ARBA" id="ARBA00007292"/>
    </source>
</evidence>
<feature type="signal peptide" evidence="3">
    <location>
        <begin position="1"/>
        <end position="19"/>
    </location>
</feature>
<dbReference type="InterPro" id="IPR001124">
    <property type="entry name" value="Lipid-bd_serum_glycop_C"/>
</dbReference>
<dbReference type="EMBL" id="CAWYQH010000057">
    <property type="protein sequence ID" value="CAK8678839.1"/>
    <property type="molecule type" value="Genomic_DNA"/>
</dbReference>
<dbReference type="Pfam" id="PF02886">
    <property type="entry name" value="LBP_BPI_CETP_C"/>
    <property type="match status" value="1"/>
</dbReference>
<dbReference type="Gene3D" id="3.15.20.10">
    <property type="entry name" value="Bactericidal permeability-increasing protein, domain 2"/>
    <property type="match status" value="1"/>
</dbReference>
<feature type="domain" description="Lipid-binding serum glycoprotein C-terminal" evidence="5">
    <location>
        <begin position="273"/>
        <end position="466"/>
    </location>
</feature>
<accession>A0ABP0FGM2</accession>
<gene>
    <name evidence="6" type="ORF">CVLEPA_LOCUS9114</name>
</gene>
<evidence type="ECO:0000256" key="3">
    <source>
        <dbReference type="SAM" id="SignalP"/>
    </source>
</evidence>
<evidence type="ECO:0000256" key="2">
    <source>
        <dbReference type="ARBA" id="ARBA00023157"/>
    </source>
</evidence>
<keyword evidence="3" id="KW-0732">Signal</keyword>
<dbReference type="SMART" id="SM00328">
    <property type="entry name" value="BPI1"/>
    <property type="match status" value="1"/>
</dbReference>
<dbReference type="SMART" id="SM00329">
    <property type="entry name" value="BPI2"/>
    <property type="match status" value="1"/>
</dbReference>
<dbReference type="InterPro" id="IPR017943">
    <property type="entry name" value="Bactericidal_perm-incr_a/b_dom"/>
</dbReference>
<dbReference type="InterPro" id="IPR032942">
    <property type="entry name" value="BPI/LBP/Plunc"/>
</dbReference>
<evidence type="ECO:0008006" key="8">
    <source>
        <dbReference type="Google" id="ProtNLM"/>
    </source>
</evidence>
<organism evidence="6 7">
    <name type="scientific">Clavelina lepadiformis</name>
    <name type="common">Light-bulb sea squirt</name>
    <name type="synonym">Ascidia lepadiformis</name>
    <dbReference type="NCBI Taxonomy" id="159417"/>
    <lineage>
        <taxon>Eukaryota</taxon>
        <taxon>Metazoa</taxon>
        <taxon>Chordata</taxon>
        <taxon>Tunicata</taxon>
        <taxon>Ascidiacea</taxon>
        <taxon>Aplousobranchia</taxon>
        <taxon>Clavelinidae</taxon>
        <taxon>Clavelina</taxon>
    </lineage>
</organism>
<proteinExistence type="inferred from homology"/>
<comment type="caution">
    <text evidence="6">The sequence shown here is derived from an EMBL/GenBank/DDBJ whole genome shotgun (WGS) entry which is preliminary data.</text>
</comment>
<sequence length="471" mass="51017">MKSFSVFLCISAMVWTCLGNQNGVHPGIKAKLTSKGLDFASDVVLGFAENAIQKIKLPSISGSTPVEYNVNSLMIETFNLGNTKFRTKTPNLFIPAIDKGTISASARFSASKTFKIFNFPFTLRADGGIRASASGLHLSQEFALKMAKNGKPTFLVEACSARIEDLDIKVFDTKLDAVFNIVLELFKETIKEELEKRICPAVKKTLSSQASKVANSFIVNYPFLLETSVDLGLVCDPEATENELMISVKGRCYPSDNPDLEFPFVTTALPRISSSAQMARVSFSPYAVNTLAYSLWKLGKLEGTFNVGKLGSLGVGDLGSVLPPLAIIGDNPLQIEVRATHPPRTEFTPDGIRIEGTVEVVLNAVMPDGSILQALTVISDIELLAKARIENQTISGRASYLDVRVSDAGELPAELFNQLLQAFLPQAILPAINGIAETGYEIPSLYGYDLINASVEHKLNALEVGADLKQN</sequence>
<dbReference type="Pfam" id="PF01273">
    <property type="entry name" value="LBP_BPI_CETP"/>
    <property type="match status" value="1"/>
</dbReference>
<comment type="similarity">
    <text evidence="1">Belongs to the BPI/LBP/Plunc superfamily. BPI/LBP family.</text>
</comment>
<evidence type="ECO:0000313" key="6">
    <source>
        <dbReference type="EMBL" id="CAK8678839.1"/>
    </source>
</evidence>
<dbReference type="SUPFAM" id="SSF55394">
    <property type="entry name" value="Bactericidal permeability-increasing protein, BPI"/>
    <property type="match status" value="2"/>
</dbReference>